<feature type="region of interest" description="Disordered" evidence="1">
    <location>
        <begin position="1"/>
        <end position="46"/>
    </location>
</feature>
<keyword evidence="2" id="KW-0812">Transmembrane</keyword>
<evidence type="ECO:0000313" key="4">
    <source>
        <dbReference type="Proteomes" id="UP000789405"/>
    </source>
</evidence>
<dbReference type="EMBL" id="CAJVPY010020914">
    <property type="protein sequence ID" value="CAG8777565.1"/>
    <property type="molecule type" value="Genomic_DNA"/>
</dbReference>
<evidence type="ECO:0000256" key="1">
    <source>
        <dbReference type="SAM" id="MobiDB-lite"/>
    </source>
</evidence>
<keyword evidence="2" id="KW-1133">Transmembrane helix</keyword>
<keyword evidence="2" id="KW-0472">Membrane</keyword>
<comment type="caution">
    <text evidence="3">The sequence shown here is derived from an EMBL/GenBank/DDBJ whole genome shotgun (WGS) entry which is preliminary data.</text>
</comment>
<protein>
    <submittedName>
        <fullName evidence="3">10135_t:CDS:1</fullName>
    </submittedName>
</protein>
<accession>A0A9N9P0A8</accession>
<dbReference type="Proteomes" id="UP000789405">
    <property type="component" value="Unassembled WGS sequence"/>
</dbReference>
<reference evidence="3" key="1">
    <citation type="submission" date="2021-06" db="EMBL/GenBank/DDBJ databases">
        <authorList>
            <person name="Kallberg Y."/>
            <person name="Tangrot J."/>
            <person name="Rosling A."/>
        </authorList>
    </citation>
    <scope>NUCLEOTIDE SEQUENCE</scope>
    <source>
        <strain evidence="3">MA453B</strain>
    </source>
</reference>
<sequence>MSSMDIPHKSASPENDAPRPDCISDEDVGASCRQNFKDGDEYVGPPIHSKPHIFNPEREDCKIHVRGIDSLWDSKNETNERANIRKKQTGIRDESENDANIVFKCPNQQRIQELQSTLGQLLRIGALEGSAWTEKPPKTPCCLVFPDDQSEKKSENSYLYYVSAGSGLNESSCNNPLIVVEKIMSESDSFRVATSLHLKLQSESPQDDVIRYVKEDLTCYIKEIKQYGFDHIIIIGERYCGMLFLDCYGRVFDLDSMMNVLWFLGNYFEIMSKESETGRVAWDVLDDGNIFEIDKCMCMYFYSYLTLIFYNYFLFFQIYQKNTTLTQL</sequence>
<dbReference type="AlphaFoldDB" id="A0A9N9P0A8"/>
<name>A0A9N9P0A8_9GLOM</name>
<keyword evidence="4" id="KW-1185">Reference proteome</keyword>
<feature type="transmembrane region" description="Helical" evidence="2">
    <location>
        <begin position="299"/>
        <end position="319"/>
    </location>
</feature>
<proteinExistence type="predicted"/>
<organism evidence="3 4">
    <name type="scientific">Dentiscutata erythropus</name>
    <dbReference type="NCBI Taxonomy" id="1348616"/>
    <lineage>
        <taxon>Eukaryota</taxon>
        <taxon>Fungi</taxon>
        <taxon>Fungi incertae sedis</taxon>
        <taxon>Mucoromycota</taxon>
        <taxon>Glomeromycotina</taxon>
        <taxon>Glomeromycetes</taxon>
        <taxon>Diversisporales</taxon>
        <taxon>Gigasporaceae</taxon>
        <taxon>Dentiscutata</taxon>
    </lineage>
</organism>
<evidence type="ECO:0000256" key="2">
    <source>
        <dbReference type="SAM" id="Phobius"/>
    </source>
</evidence>
<evidence type="ECO:0000313" key="3">
    <source>
        <dbReference type="EMBL" id="CAG8777565.1"/>
    </source>
</evidence>
<dbReference type="OrthoDB" id="2398066at2759"/>
<gene>
    <name evidence="3" type="ORF">DERYTH_LOCUS19295</name>
</gene>